<dbReference type="GO" id="GO:0006098">
    <property type="term" value="P:pentose-phosphate shunt"/>
    <property type="evidence" value="ECO:0007669"/>
    <property type="project" value="TreeGrafter"/>
</dbReference>
<evidence type="ECO:0000259" key="1">
    <source>
        <dbReference type="Pfam" id="PF00456"/>
    </source>
</evidence>
<dbReference type="InterPro" id="IPR029061">
    <property type="entry name" value="THDP-binding"/>
</dbReference>
<protein>
    <submittedName>
        <fullName evidence="2">Transketolase</fullName>
    </submittedName>
</protein>
<dbReference type="InterPro" id="IPR033247">
    <property type="entry name" value="Transketolase_fam"/>
</dbReference>
<evidence type="ECO:0000313" key="2">
    <source>
        <dbReference type="EMBL" id="KAF5696881.1"/>
    </source>
</evidence>
<dbReference type="GO" id="GO:0004802">
    <property type="term" value="F:transketolase activity"/>
    <property type="evidence" value="ECO:0007669"/>
    <property type="project" value="TreeGrafter"/>
</dbReference>
<dbReference type="InterPro" id="IPR005474">
    <property type="entry name" value="Transketolase_N"/>
</dbReference>
<keyword evidence="3" id="KW-1185">Reference proteome</keyword>
<reference evidence="2 3" key="1">
    <citation type="submission" date="2020-05" db="EMBL/GenBank/DDBJ databases">
        <title>Identification and distribution of gene clusters putatively required for synthesis of sphingolipid metabolism inhibitors in phylogenetically diverse species of the filamentous fungus Fusarium.</title>
        <authorList>
            <person name="Kim H.-S."/>
            <person name="Busman M."/>
            <person name="Brown D.W."/>
            <person name="Divon H."/>
            <person name="Uhlig S."/>
            <person name="Proctor R.H."/>
        </authorList>
    </citation>
    <scope>NUCLEOTIDE SEQUENCE [LARGE SCALE GENOMIC DNA]</scope>
    <source>
        <strain evidence="2 3">NRRL 26131</strain>
    </source>
</reference>
<dbReference type="Pfam" id="PF00456">
    <property type="entry name" value="Transketolase_N"/>
    <property type="match status" value="1"/>
</dbReference>
<proteinExistence type="predicted"/>
<feature type="domain" description="Transketolase N-terminal" evidence="1">
    <location>
        <begin position="112"/>
        <end position="207"/>
    </location>
</feature>
<name>A0A8H6CXS3_9HYPO</name>
<dbReference type="EMBL" id="JAAQPF010000798">
    <property type="protein sequence ID" value="KAF5696881.1"/>
    <property type="molecule type" value="Genomic_DNA"/>
</dbReference>
<dbReference type="Proteomes" id="UP000532311">
    <property type="component" value="Unassembled WGS sequence"/>
</dbReference>
<accession>A0A8H6CXS3</accession>
<dbReference type="SUPFAM" id="SSF52518">
    <property type="entry name" value="Thiamin diphosphate-binding fold (THDP-binding)"/>
    <property type="match status" value="1"/>
</dbReference>
<gene>
    <name evidence="2" type="ORF">FGLOB1_13190</name>
</gene>
<evidence type="ECO:0000313" key="3">
    <source>
        <dbReference type="Proteomes" id="UP000532311"/>
    </source>
</evidence>
<sequence>MHQTPTEASGSFRASGSSSDELQKLDRLLKLLTGLISQSNKEGYEQVPSQRLKASIGTALLKYVMRYAPEDSPYFNRDRLVVSGHYAGRWKGLFEHLIAAKGIAVGLPDIASSAIGQAIALKNLTMLYNKPDLELLDNMIWCIIDDPKFHQGSALDAVALAGNWKLRNLCVIYDSTYDSISNNLEVNNFKTHGWDVIKLVNEENLTIASKFYQGASRDD</sequence>
<dbReference type="Gene3D" id="3.40.50.970">
    <property type="match status" value="1"/>
</dbReference>
<dbReference type="PANTHER" id="PTHR43522">
    <property type="entry name" value="TRANSKETOLASE"/>
    <property type="match status" value="1"/>
</dbReference>
<dbReference type="AlphaFoldDB" id="A0A8H6CXS3"/>
<dbReference type="GO" id="GO:0005634">
    <property type="term" value="C:nucleus"/>
    <property type="evidence" value="ECO:0007669"/>
    <property type="project" value="TreeGrafter"/>
</dbReference>
<organism evidence="2 3">
    <name type="scientific">Fusarium globosum</name>
    <dbReference type="NCBI Taxonomy" id="78864"/>
    <lineage>
        <taxon>Eukaryota</taxon>
        <taxon>Fungi</taxon>
        <taxon>Dikarya</taxon>
        <taxon>Ascomycota</taxon>
        <taxon>Pezizomycotina</taxon>
        <taxon>Sordariomycetes</taxon>
        <taxon>Hypocreomycetidae</taxon>
        <taxon>Hypocreales</taxon>
        <taxon>Nectriaceae</taxon>
        <taxon>Fusarium</taxon>
        <taxon>Fusarium fujikuroi species complex</taxon>
    </lineage>
</organism>
<dbReference type="PANTHER" id="PTHR43522:SF6">
    <property type="entry name" value="TRANSKETOLASE-LIKE PYRIMIDINE-BINDING DOMAIN-CONTAINING PROTEIN-RELATED"/>
    <property type="match status" value="1"/>
</dbReference>
<comment type="caution">
    <text evidence="2">The sequence shown here is derived from an EMBL/GenBank/DDBJ whole genome shotgun (WGS) entry which is preliminary data.</text>
</comment>
<dbReference type="GO" id="GO:0005829">
    <property type="term" value="C:cytosol"/>
    <property type="evidence" value="ECO:0007669"/>
    <property type="project" value="TreeGrafter"/>
</dbReference>